<dbReference type="InterPro" id="IPR000477">
    <property type="entry name" value="RT_dom"/>
</dbReference>
<dbReference type="Proteomes" id="UP000762676">
    <property type="component" value="Unassembled WGS sequence"/>
</dbReference>
<dbReference type="SUPFAM" id="SSF56672">
    <property type="entry name" value="DNA/RNA polymerases"/>
    <property type="match status" value="1"/>
</dbReference>
<dbReference type="Gene3D" id="3.10.10.10">
    <property type="entry name" value="HIV Type 1 Reverse Transcriptase, subunit A, domain 1"/>
    <property type="match status" value="1"/>
</dbReference>
<name>A0AAV4GY82_9GAST</name>
<dbReference type="InterPro" id="IPR021109">
    <property type="entry name" value="Peptidase_aspartic_dom_sf"/>
</dbReference>
<evidence type="ECO:0000259" key="1">
    <source>
        <dbReference type="PROSITE" id="PS50878"/>
    </source>
</evidence>
<dbReference type="PANTHER" id="PTHR37984">
    <property type="entry name" value="PROTEIN CBG26694"/>
    <property type="match status" value="1"/>
</dbReference>
<sequence length="262" mass="29695">MKKTKFQIDTGADVNTIGRRHVFTQQIKPTTRELVMWNGAKVKPLGQASLRTKNPRNGKVHDVLYTVVENYNDAMMDLLGLETLQEMDLVEIKHNNFIAQMHQSPESIGDLGTASLTTDPDVTSRALPCRAVPLALPERVKAELTSLCTRGILEPVHKPTDWVNQMAVVEKKNGAVRICINPQPLNKALKRENYKMPILDDVLPELQSSRLFSKLDVREAFYHVKLDEKSADLTTMITPFGRYRWKRYPLDSQLAAKSSKED</sequence>
<evidence type="ECO:0000313" key="2">
    <source>
        <dbReference type="EMBL" id="GFR90852.1"/>
    </source>
</evidence>
<gene>
    <name evidence="2" type="ORF">ElyMa_004314100</name>
</gene>
<organism evidence="2 3">
    <name type="scientific">Elysia marginata</name>
    <dbReference type="NCBI Taxonomy" id="1093978"/>
    <lineage>
        <taxon>Eukaryota</taxon>
        <taxon>Metazoa</taxon>
        <taxon>Spiralia</taxon>
        <taxon>Lophotrochozoa</taxon>
        <taxon>Mollusca</taxon>
        <taxon>Gastropoda</taxon>
        <taxon>Heterobranchia</taxon>
        <taxon>Euthyneura</taxon>
        <taxon>Panpulmonata</taxon>
        <taxon>Sacoglossa</taxon>
        <taxon>Placobranchoidea</taxon>
        <taxon>Plakobranchidae</taxon>
        <taxon>Elysia</taxon>
    </lineage>
</organism>
<dbReference type="InterPro" id="IPR043128">
    <property type="entry name" value="Rev_trsase/Diguanyl_cyclase"/>
</dbReference>
<evidence type="ECO:0000313" key="3">
    <source>
        <dbReference type="Proteomes" id="UP000762676"/>
    </source>
</evidence>
<dbReference type="PANTHER" id="PTHR37984:SF8">
    <property type="entry name" value="CCHC-TYPE DOMAIN-CONTAINING PROTEIN"/>
    <property type="match status" value="1"/>
</dbReference>
<dbReference type="InterPro" id="IPR050951">
    <property type="entry name" value="Retrovirus_Pol_polyprotein"/>
</dbReference>
<reference evidence="2 3" key="1">
    <citation type="journal article" date="2021" name="Elife">
        <title>Chloroplast acquisition without the gene transfer in kleptoplastic sea slugs, Plakobranchus ocellatus.</title>
        <authorList>
            <person name="Maeda T."/>
            <person name="Takahashi S."/>
            <person name="Yoshida T."/>
            <person name="Shimamura S."/>
            <person name="Takaki Y."/>
            <person name="Nagai Y."/>
            <person name="Toyoda A."/>
            <person name="Suzuki Y."/>
            <person name="Arimoto A."/>
            <person name="Ishii H."/>
            <person name="Satoh N."/>
            <person name="Nishiyama T."/>
            <person name="Hasebe M."/>
            <person name="Maruyama T."/>
            <person name="Minagawa J."/>
            <person name="Obokata J."/>
            <person name="Shigenobu S."/>
        </authorList>
    </citation>
    <scope>NUCLEOTIDE SEQUENCE [LARGE SCALE GENOMIC DNA]</scope>
</reference>
<dbReference type="PROSITE" id="PS50878">
    <property type="entry name" value="RT_POL"/>
    <property type="match status" value="1"/>
</dbReference>
<comment type="caution">
    <text evidence="2">The sequence shown here is derived from an EMBL/GenBank/DDBJ whole genome shotgun (WGS) entry which is preliminary data.</text>
</comment>
<dbReference type="AlphaFoldDB" id="A0AAV4GY82"/>
<dbReference type="Gene3D" id="3.30.70.270">
    <property type="match status" value="1"/>
</dbReference>
<dbReference type="InterPro" id="IPR043502">
    <property type="entry name" value="DNA/RNA_pol_sf"/>
</dbReference>
<proteinExistence type="predicted"/>
<dbReference type="EMBL" id="BMAT01008694">
    <property type="protein sequence ID" value="GFR90852.1"/>
    <property type="molecule type" value="Genomic_DNA"/>
</dbReference>
<accession>A0AAV4GY82</accession>
<keyword evidence="3" id="KW-1185">Reference proteome</keyword>
<feature type="domain" description="Reverse transcriptase" evidence="1">
    <location>
        <begin position="150"/>
        <end position="262"/>
    </location>
</feature>
<protein>
    <recommendedName>
        <fullName evidence="1">Reverse transcriptase domain-containing protein</fullName>
    </recommendedName>
</protein>
<dbReference type="CDD" id="cd01647">
    <property type="entry name" value="RT_LTR"/>
    <property type="match status" value="1"/>
</dbReference>
<dbReference type="Gene3D" id="2.40.70.10">
    <property type="entry name" value="Acid Proteases"/>
    <property type="match status" value="1"/>
</dbReference>